<evidence type="ECO:0000256" key="3">
    <source>
        <dbReference type="SAM" id="Phobius"/>
    </source>
</evidence>
<evidence type="ECO:0000256" key="2">
    <source>
        <dbReference type="SAM" id="Coils"/>
    </source>
</evidence>
<keyword evidence="1" id="KW-0802">TPR repeat</keyword>
<organism evidence="5 6">
    <name type="scientific">Aureispira anguillae</name>
    <dbReference type="NCBI Taxonomy" id="2864201"/>
    <lineage>
        <taxon>Bacteria</taxon>
        <taxon>Pseudomonadati</taxon>
        <taxon>Bacteroidota</taxon>
        <taxon>Saprospiria</taxon>
        <taxon>Saprospirales</taxon>
        <taxon>Saprospiraceae</taxon>
        <taxon>Aureispira</taxon>
    </lineage>
</organism>
<feature type="coiled-coil region" evidence="2">
    <location>
        <begin position="411"/>
        <end position="448"/>
    </location>
</feature>
<dbReference type="KEGG" id="aup:AsAng_0029100"/>
<dbReference type="Gene3D" id="1.25.40.10">
    <property type="entry name" value="Tetratricopeptide repeat domain"/>
    <property type="match status" value="2"/>
</dbReference>
<gene>
    <name evidence="5" type="ORF">AsAng_0029100</name>
</gene>
<dbReference type="AlphaFoldDB" id="A0A915YFQ9"/>
<dbReference type="EMBL" id="AP026867">
    <property type="protein sequence ID" value="BDS12195.1"/>
    <property type="molecule type" value="Genomic_DNA"/>
</dbReference>
<keyword evidence="6" id="KW-1185">Reference proteome</keyword>
<sequence>MYTMRSYYFVVLSILCFTTTNLLGQRTTMTDFLLAYNLGAYNRATSLGEELLLRKSTQNKVELWFPLTTKLGIAYHYLGNYNRGLERLELAIDWAKNESNYSPNDLLLAYSEKGKILKELERLVEAQISFAKAVALFEQNKTLEQDSNSKKLYLDALMGMGYTVYAQKKYTKTKAYFEKALAFNDENVKDMALLAQAHLYLGRVEEKLGNASLAGEHMFTAIKMGEMERIEQDVVWSTFYRDLAAYYIAYKRDKEALAYNDFAIQSLLPSWKGKEEGKLPTVNELNQSASLGLMAEILAQRGAIYFGRKNSLESLKSALDNYRLMDVFITRLRRLYTGETARLLWSDRALDFYKKAIKSCLILYQKTNNERYKMEAFELSERSKSLLLLEAFKKIKAKKIAGVPIEKIQKEEELEYAVDELDNELYVLKQNRRKGEEYKNELREKEKALLEKRQIYEDFLIQLRKQHPAYYKLKFDLKVASVEEVRERLAADQTLIEYFIGDDELIVFRIDKRGYDILELPIDFDLKSNIKQFREGIYGYYLGKQGRSDSLRNAYLEQYKRLGRDLYRAILEPVLTKTANNRLMIIPAGNLGFLPFEALLTKPAKGNNLKKMPYLLNKYAVGYCYSATLLHEMQTKEHVPRKIFLGFAPEFDPEVTLEGQYNFNPLIHTKKEVADIFDIIEMNGKVFNGSMATKENFQQNCEDYCIVHIATHGVMNAQKSENSFLAFSEVPDSNDNELLYVRDLYNMHLTASLVVLSACETGVGELHESEGIASLARGFSYAGAKSLITSLWSVNDHATAVIMRSLYENLKMGMPKDEALRDAKLNFIQNARKQSAHPFLWSAFIQIGDEAPLPQRENATEEGFGGLFWGGIGALLVILGLFVGRYFMGKWKK</sequence>
<keyword evidence="3" id="KW-0812">Transmembrane</keyword>
<dbReference type="Pfam" id="PF12770">
    <property type="entry name" value="CHAT"/>
    <property type="match status" value="1"/>
</dbReference>
<dbReference type="InterPro" id="IPR019734">
    <property type="entry name" value="TPR_rpt"/>
</dbReference>
<reference evidence="5" key="1">
    <citation type="submission" date="2022-09" db="EMBL/GenBank/DDBJ databases">
        <title>Aureispira anguillicida sp. nov., isolated from Leptocephalus of Japanese eel Anguilla japonica.</title>
        <authorList>
            <person name="Yuasa K."/>
            <person name="Mekata T."/>
            <person name="Ikunari K."/>
        </authorList>
    </citation>
    <scope>NUCLEOTIDE SEQUENCE</scope>
    <source>
        <strain evidence="5">EL160426</strain>
    </source>
</reference>
<feature type="domain" description="CHAT" evidence="4">
    <location>
        <begin position="561"/>
        <end position="849"/>
    </location>
</feature>
<keyword evidence="2" id="KW-0175">Coiled coil</keyword>
<dbReference type="InterPro" id="IPR011990">
    <property type="entry name" value="TPR-like_helical_dom_sf"/>
</dbReference>
<evidence type="ECO:0000313" key="5">
    <source>
        <dbReference type="EMBL" id="BDS12195.1"/>
    </source>
</evidence>
<dbReference type="PANTHER" id="PTHR10098">
    <property type="entry name" value="RAPSYN-RELATED"/>
    <property type="match status" value="1"/>
</dbReference>
<dbReference type="SMART" id="SM00028">
    <property type="entry name" value="TPR"/>
    <property type="match status" value="3"/>
</dbReference>
<proteinExistence type="predicted"/>
<keyword evidence="3" id="KW-1133">Transmembrane helix</keyword>
<name>A0A915YFQ9_9BACT</name>
<evidence type="ECO:0000259" key="4">
    <source>
        <dbReference type="Pfam" id="PF12770"/>
    </source>
</evidence>
<dbReference type="RefSeq" id="WP_264793299.1">
    <property type="nucleotide sequence ID" value="NZ_AP026867.1"/>
</dbReference>
<dbReference type="InterPro" id="IPR024983">
    <property type="entry name" value="CHAT_dom"/>
</dbReference>
<evidence type="ECO:0000256" key="1">
    <source>
        <dbReference type="PROSITE-ProRule" id="PRU00339"/>
    </source>
</evidence>
<dbReference type="SUPFAM" id="SSF48452">
    <property type="entry name" value="TPR-like"/>
    <property type="match status" value="1"/>
</dbReference>
<dbReference type="PROSITE" id="PS50005">
    <property type="entry name" value="TPR"/>
    <property type="match status" value="1"/>
</dbReference>
<feature type="repeat" description="TPR" evidence="1">
    <location>
        <begin position="154"/>
        <end position="187"/>
    </location>
</feature>
<feature type="transmembrane region" description="Helical" evidence="3">
    <location>
        <begin position="866"/>
        <end position="888"/>
    </location>
</feature>
<accession>A0A915YFQ9</accession>
<protein>
    <submittedName>
        <fullName evidence="5">CHAT domain-containing protein</fullName>
    </submittedName>
</protein>
<evidence type="ECO:0000313" key="6">
    <source>
        <dbReference type="Proteomes" id="UP001060919"/>
    </source>
</evidence>
<keyword evidence="3" id="KW-0472">Membrane</keyword>
<dbReference type="Proteomes" id="UP001060919">
    <property type="component" value="Chromosome"/>
</dbReference>